<comment type="caution">
    <text evidence="1">The sequence shown here is derived from an EMBL/GenBank/DDBJ whole genome shotgun (WGS) entry which is preliminary data.</text>
</comment>
<evidence type="ECO:0008006" key="3">
    <source>
        <dbReference type="Google" id="ProtNLM"/>
    </source>
</evidence>
<sequence>MKITSITIKAAIVLITMSGCFFDEKKNNDNNTTLTSLLYVANITPAPSGTWFFYNATPTYAGQTNPYTLDAGTIKQGTYIINSSQVIVTYNGFSASKMNVKLVNNGRSVVFGQLTSDAQFGANQYLYYMWTFSGGYYYVCPDLNSYKNTLQDVMTDFNNLTTAQVDRTNLVSGCFGSVWSRLQAN</sequence>
<proteinExistence type="predicted"/>
<reference evidence="1" key="1">
    <citation type="submission" date="2018-01" db="EMBL/GenBank/DDBJ databases">
        <title>Genomic characterization of Leptospira inadai serogroup Lyme isolated from captured rat in Brazil and comparative analysis with human reference strain.</title>
        <authorList>
            <person name="Moreno L.Z."/>
            <person name="Loureiro A.P."/>
            <person name="Miraglia F."/>
            <person name="Kremer F.S."/>
            <person name="Eslabao M.R."/>
            <person name="Dellagostin O.A."/>
            <person name="Lilenbaum W."/>
            <person name="Moreno A.M."/>
        </authorList>
    </citation>
    <scope>NUCLEOTIDE SEQUENCE [LARGE SCALE GENOMIC DNA]</scope>
    <source>
        <strain evidence="1">M34/99</strain>
    </source>
</reference>
<evidence type="ECO:0000313" key="1">
    <source>
        <dbReference type="EMBL" id="PNV76011.1"/>
    </source>
</evidence>
<dbReference type="Proteomes" id="UP000094669">
    <property type="component" value="Unassembled WGS sequence"/>
</dbReference>
<dbReference type="NCBIfam" id="NF047669">
    <property type="entry name" value="LIC13354_fam"/>
    <property type="match status" value="1"/>
</dbReference>
<protein>
    <recommendedName>
        <fullName evidence="3">Lipoprotein</fullName>
    </recommendedName>
</protein>
<evidence type="ECO:0000313" key="2">
    <source>
        <dbReference type="Proteomes" id="UP000094669"/>
    </source>
</evidence>
<gene>
    <name evidence="1" type="ORF">BES34_005770</name>
</gene>
<name>A0ABX4YL77_9LEPT</name>
<dbReference type="EMBL" id="MCRM02000004">
    <property type="protein sequence ID" value="PNV76011.1"/>
    <property type="molecule type" value="Genomic_DNA"/>
</dbReference>
<dbReference type="PROSITE" id="PS51257">
    <property type="entry name" value="PROKAR_LIPOPROTEIN"/>
    <property type="match status" value="1"/>
</dbReference>
<dbReference type="RefSeq" id="WP_010416911.1">
    <property type="nucleotide sequence ID" value="NZ_MCRM02000004.1"/>
</dbReference>
<keyword evidence="2" id="KW-1185">Reference proteome</keyword>
<accession>A0ABX4YL77</accession>
<organism evidence="1 2">
    <name type="scientific">Leptospira inadai serovar Lyme</name>
    <dbReference type="NCBI Taxonomy" id="293084"/>
    <lineage>
        <taxon>Bacteria</taxon>
        <taxon>Pseudomonadati</taxon>
        <taxon>Spirochaetota</taxon>
        <taxon>Spirochaetia</taxon>
        <taxon>Leptospirales</taxon>
        <taxon>Leptospiraceae</taxon>
        <taxon>Leptospira</taxon>
    </lineage>
</organism>